<proteinExistence type="predicted"/>
<evidence type="ECO:0000313" key="8">
    <source>
        <dbReference type="Proteomes" id="UP000598120"/>
    </source>
</evidence>
<dbReference type="CDD" id="cd02966">
    <property type="entry name" value="TlpA_like_family"/>
    <property type="match status" value="1"/>
</dbReference>
<evidence type="ECO:0000256" key="3">
    <source>
        <dbReference type="ARBA" id="ARBA00023157"/>
    </source>
</evidence>
<dbReference type="GO" id="GO:0017004">
    <property type="term" value="P:cytochrome complex assembly"/>
    <property type="evidence" value="ECO:0007669"/>
    <property type="project" value="UniProtKB-KW"/>
</dbReference>
<dbReference type="PANTHER" id="PTHR42852:SF6">
    <property type="entry name" value="THIOL:DISULFIDE INTERCHANGE PROTEIN DSBE"/>
    <property type="match status" value="1"/>
</dbReference>
<dbReference type="PROSITE" id="PS51352">
    <property type="entry name" value="THIOREDOXIN_2"/>
    <property type="match status" value="1"/>
</dbReference>
<reference evidence="7 8" key="1">
    <citation type="journal article" date="2014" name="Int. J. Syst. Evol. Microbiol.">
        <title>Complete genome sequence of Corynebacterium casei LMG S-19264T (=DSM 44701T), isolated from a smear-ripened cheese.</title>
        <authorList>
            <consortium name="US DOE Joint Genome Institute (JGI-PGF)"/>
            <person name="Walter F."/>
            <person name="Albersmeier A."/>
            <person name="Kalinowski J."/>
            <person name="Ruckert C."/>
        </authorList>
    </citation>
    <scope>NUCLEOTIDE SEQUENCE [LARGE SCALE GENOMIC DNA]</scope>
    <source>
        <strain evidence="7 8">CGMCC 1.15295</strain>
    </source>
</reference>
<evidence type="ECO:0000313" key="7">
    <source>
        <dbReference type="EMBL" id="GFZ76291.1"/>
    </source>
</evidence>
<keyword evidence="8" id="KW-1185">Reference proteome</keyword>
<dbReference type="PROSITE" id="PS51257">
    <property type="entry name" value="PROKAR_LIPOPROTEIN"/>
    <property type="match status" value="1"/>
</dbReference>
<name>A0A8J2TNE3_9FLAO</name>
<dbReference type="InterPro" id="IPR013766">
    <property type="entry name" value="Thioredoxin_domain"/>
</dbReference>
<dbReference type="Proteomes" id="UP000598120">
    <property type="component" value="Unassembled WGS sequence"/>
</dbReference>
<dbReference type="GO" id="GO:0030313">
    <property type="term" value="C:cell envelope"/>
    <property type="evidence" value="ECO:0007669"/>
    <property type="project" value="UniProtKB-SubCell"/>
</dbReference>
<evidence type="ECO:0000256" key="1">
    <source>
        <dbReference type="ARBA" id="ARBA00004196"/>
    </source>
</evidence>
<evidence type="ECO:0000256" key="2">
    <source>
        <dbReference type="ARBA" id="ARBA00022748"/>
    </source>
</evidence>
<feature type="signal peptide" evidence="5">
    <location>
        <begin position="1"/>
        <end position="19"/>
    </location>
</feature>
<dbReference type="PROSITE" id="PS00194">
    <property type="entry name" value="THIOREDOXIN_1"/>
    <property type="match status" value="1"/>
</dbReference>
<dbReference type="InterPro" id="IPR025380">
    <property type="entry name" value="DUF4369"/>
</dbReference>
<comment type="caution">
    <text evidence="7">The sequence shown here is derived from an EMBL/GenBank/DDBJ whole genome shotgun (WGS) entry which is preliminary data.</text>
</comment>
<keyword evidence="4" id="KW-0676">Redox-active center</keyword>
<keyword evidence="2" id="KW-0201">Cytochrome c-type biogenesis</keyword>
<evidence type="ECO:0000256" key="4">
    <source>
        <dbReference type="ARBA" id="ARBA00023284"/>
    </source>
</evidence>
<dbReference type="GO" id="GO:0016209">
    <property type="term" value="F:antioxidant activity"/>
    <property type="evidence" value="ECO:0007669"/>
    <property type="project" value="InterPro"/>
</dbReference>
<dbReference type="Gene3D" id="3.40.30.10">
    <property type="entry name" value="Glutaredoxin"/>
    <property type="match status" value="1"/>
</dbReference>
<dbReference type="EMBL" id="BMIC01000001">
    <property type="protein sequence ID" value="GFZ76291.1"/>
    <property type="molecule type" value="Genomic_DNA"/>
</dbReference>
<dbReference type="InterPro" id="IPR000866">
    <property type="entry name" value="AhpC/TSA"/>
</dbReference>
<gene>
    <name evidence="7" type="ORF">GCM10011531_01650</name>
</gene>
<dbReference type="SUPFAM" id="SSF52833">
    <property type="entry name" value="Thioredoxin-like"/>
    <property type="match status" value="1"/>
</dbReference>
<evidence type="ECO:0000256" key="5">
    <source>
        <dbReference type="SAM" id="SignalP"/>
    </source>
</evidence>
<dbReference type="Pfam" id="PF00578">
    <property type="entry name" value="AhpC-TSA"/>
    <property type="match status" value="1"/>
</dbReference>
<dbReference type="InterPro" id="IPR050553">
    <property type="entry name" value="Thioredoxin_ResA/DsbE_sf"/>
</dbReference>
<keyword evidence="5" id="KW-0732">Signal</keyword>
<comment type="subcellular location">
    <subcellularLocation>
        <location evidence="1">Cell envelope</location>
    </subcellularLocation>
</comment>
<keyword evidence="3" id="KW-1015">Disulfide bond</keyword>
<dbReference type="AlphaFoldDB" id="A0A8J2TNE3"/>
<feature type="domain" description="Thioredoxin" evidence="6">
    <location>
        <begin position="242"/>
        <end position="382"/>
    </location>
</feature>
<dbReference type="GO" id="GO:0016491">
    <property type="term" value="F:oxidoreductase activity"/>
    <property type="evidence" value="ECO:0007669"/>
    <property type="project" value="InterPro"/>
</dbReference>
<accession>A0A8J2TNE3</accession>
<protein>
    <submittedName>
        <fullName evidence="7">Thiol:disulfide interchange protein</fullName>
    </submittedName>
</protein>
<feature type="chain" id="PRO_5035254828" evidence="5">
    <location>
        <begin position="20"/>
        <end position="382"/>
    </location>
</feature>
<dbReference type="InterPro" id="IPR017937">
    <property type="entry name" value="Thioredoxin_CS"/>
</dbReference>
<dbReference type="Pfam" id="PF14289">
    <property type="entry name" value="DUF4369"/>
    <property type="match status" value="1"/>
</dbReference>
<evidence type="ECO:0000259" key="6">
    <source>
        <dbReference type="PROSITE" id="PS51352"/>
    </source>
</evidence>
<dbReference type="InterPro" id="IPR036249">
    <property type="entry name" value="Thioredoxin-like_sf"/>
</dbReference>
<organism evidence="7 8">
    <name type="scientific">Aquaticitalea lipolytica</name>
    <dbReference type="NCBI Taxonomy" id="1247562"/>
    <lineage>
        <taxon>Bacteria</taxon>
        <taxon>Pseudomonadati</taxon>
        <taxon>Bacteroidota</taxon>
        <taxon>Flavobacteriia</taxon>
        <taxon>Flavobacteriales</taxon>
        <taxon>Flavobacteriaceae</taxon>
        <taxon>Aquaticitalea</taxon>
    </lineage>
</organism>
<dbReference type="PANTHER" id="PTHR42852">
    <property type="entry name" value="THIOL:DISULFIDE INTERCHANGE PROTEIN DSBE"/>
    <property type="match status" value="1"/>
</dbReference>
<sequence length="382" mass="43132">MKMKKLFSLILIVSLFISCNETTKKNDGYVISGTADGVYNGIRVYLKTIDERGRDFYQDTAVVVDGKFKFEGKIDIPEMWFLSVNSIDGYIPIMVENENITVTVNKDNINTSTIHGTKANDALTEYNEGFNILLEKRSKIGRENMGVLRSTDSIEKANFSATMAEMEKEMNSYPFDFLANHKDNYFSLKLIESLMTSSSIDLSKIEDSFNNLDESVKSSGYGRVVFSKISVQKLENERLGSLNLGKVAPNFTAPDPNGKMISLNEIKGKVTIIDFWASWCGPCRRENPNVVKTYNKYHNKGLEIISVSLDRAGQKDKWLKAIEDDKLTWHHVSNLNYFNDPVAKQYNIQSIPSTYILDSEGKIAAKNLRGKALEDKVAELLN</sequence>